<dbReference type="Proteomes" id="UP001642484">
    <property type="component" value="Unassembled WGS sequence"/>
</dbReference>
<keyword evidence="4 6" id="KW-1133">Transmembrane helix</keyword>
<keyword evidence="5 6" id="KW-0472">Membrane</keyword>
<gene>
    <name evidence="7" type="ORF">CCMP2556_LOCUS42919</name>
</gene>
<sequence>MSGILGISPRLFRLSAIVVLLHGIAAVCTEYVFQVEGFAFGLFYTFLQCFTFAVLALLKSVVSGGLRLNSWAIRGPVLAGLSMTVSHGAGILSYLEVNYTTAMIFKSAKVPSVVLGGRWINKNQTMSHEMFWAICMMIGLLLFGLGDGLESARFTGFGLVLIAINLAGSTLTANLQQKVLQSPVPCSVQSMMLVQYAAASAVLLLYIASTTELSSAIIWYLDNSSAFFYTMLDNLLTYIGLEAVMRITKDFDATRANVVCSGRKAITFLFSYWFFPKPFGPFHALGLLLTLVGGWNLQRVKWNAESVEALHSLCDGEADAAAVSATITAAGKGSRWEIALALYQSHELTLRLAGAALGACAAGRQWQVALSLLQEMPQRTVQPDAACFGIVAGSCERVGHHSFSSKLLADMCNVPEATTLAIGFTFAMSEANRANYWERSLHLFSRACRLQLSLDTTAFSAALAACQTGSAWHQSLAILHMLQDQVWSSSPGSLVVAYSAAIGACVHRGQWALALRLLGRCQQETAQFKEAQQPLLVAVHTALSAVAETLHWEKALELLPEMAEAEGAARLAVQRATNAAALACGRSAAWQKACALLDLPLVCQAAHGAHAAASKSIGHAFAATACERCGMQSLPQRLQAAAVEWTHALASGSSTKLVADTAPVVVVLESSGLVRSSCRLFAPFLSLVLRRLRSPSRARDLGLAGLADLGLVSARLVPGSEVPSTNQQSMRRTVWQ</sequence>
<feature type="transmembrane region" description="Helical" evidence="6">
    <location>
        <begin position="130"/>
        <end position="146"/>
    </location>
</feature>
<dbReference type="Pfam" id="PF08449">
    <property type="entry name" value="UAA"/>
    <property type="match status" value="1"/>
</dbReference>
<keyword evidence="3 6" id="KW-0812">Transmembrane</keyword>
<evidence type="ECO:0000256" key="5">
    <source>
        <dbReference type="ARBA" id="ARBA00023136"/>
    </source>
</evidence>
<evidence type="ECO:0000256" key="6">
    <source>
        <dbReference type="SAM" id="Phobius"/>
    </source>
</evidence>
<protein>
    <submittedName>
        <fullName evidence="7">Uncharacterized protein</fullName>
    </submittedName>
</protein>
<dbReference type="InterPro" id="IPR013657">
    <property type="entry name" value="SCL35B1-4/HUT1"/>
</dbReference>
<dbReference type="Gene3D" id="1.25.40.10">
    <property type="entry name" value="Tetratricopeptide repeat domain"/>
    <property type="match status" value="2"/>
</dbReference>
<dbReference type="InterPro" id="IPR011990">
    <property type="entry name" value="TPR-like_helical_dom_sf"/>
</dbReference>
<reference evidence="7 8" key="1">
    <citation type="submission" date="2024-02" db="EMBL/GenBank/DDBJ databases">
        <authorList>
            <person name="Chen Y."/>
            <person name="Shah S."/>
            <person name="Dougan E. K."/>
            <person name="Thang M."/>
            <person name="Chan C."/>
        </authorList>
    </citation>
    <scope>NUCLEOTIDE SEQUENCE [LARGE SCALE GENOMIC DNA]</scope>
</reference>
<name>A0ABP0QM58_9DINO</name>
<feature type="transmembrane region" description="Helical" evidence="6">
    <location>
        <begin position="226"/>
        <end position="244"/>
    </location>
</feature>
<feature type="transmembrane region" description="Helical" evidence="6">
    <location>
        <begin position="196"/>
        <end position="220"/>
    </location>
</feature>
<feature type="transmembrane region" description="Helical" evidence="6">
    <location>
        <begin position="12"/>
        <end position="32"/>
    </location>
</feature>
<dbReference type="PANTHER" id="PTHR10778">
    <property type="entry name" value="SOLUTE CARRIER FAMILY 35 MEMBER B"/>
    <property type="match status" value="1"/>
</dbReference>
<proteinExistence type="predicted"/>
<evidence type="ECO:0000256" key="2">
    <source>
        <dbReference type="ARBA" id="ARBA00022448"/>
    </source>
</evidence>
<organism evidence="7 8">
    <name type="scientific">Durusdinium trenchii</name>
    <dbReference type="NCBI Taxonomy" id="1381693"/>
    <lineage>
        <taxon>Eukaryota</taxon>
        <taxon>Sar</taxon>
        <taxon>Alveolata</taxon>
        <taxon>Dinophyceae</taxon>
        <taxon>Suessiales</taxon>
        <taxon>Symbiodiniaceae</taxon>
        <taxon>Durusdinium</taxon>
    </lineage>
</organism>
<feature type="transmembrane region" description="Helical" evidence="6">
    <location>
        <begin position="38"/>
        <end position="58"/>
    </location>
</feature>
<feature type="transmembrane region" description="Helical" evidence="6">
    <location>
        <begin position="152"/>
        <end position="175"/>
    </location>
</feature>
<keyword evidence="8" id="KW-1185">Reference proteome</keyword>
<evidence type="ECO:0000256" key="3">
    <source>
        <dbReference type="ARBA" id="ARBA00022692"/>
    </source>
</evidence>
<evidence type="ECO:0000256" key="1">
    <source>
        <dbReference type="ARBA" id="ARBA00004141"/>
    </source>
</evidence>
<evidence type="ECO:0000313" key="8">
    <source>
        <dbReference type="Proteomes" id="UP001642484"/>
    </source>
</evidence>
<comment type="caution">
    <text evidence="7">The sequence shown here is derived from an EMBL/GenBank/DDBJ whole genome shotgun (WGS) entry which is preliminary data.</text>
</comment>
<evidence type="ECO:0000256" key="4">
    <source>
        <dbReference type="ARBA" id="ARBA00022989"/>
    </source>
</evidence>
<evidence type="ECO:0000313" key="7">
    <source>
        <dbReference type="EMBL" id="CAK9089109.1"/>
    </source>
</evidence>
<dbReference type="PANTHER" id="PTHR10778:SF8">
    <property type="entry name" value="ADENOSINE 3'-PHOSPHO 5'-PHOSPHOSULFATE TRANSPORTER 2"/>
    <property type="match status" value="1"/>
</dbReference>
<accession>A0ABP0QM58</accession>
<keyword evidence="2" id="KW-0813">Transport</keyword>
<comment type="subcellular location">
    <subcellularLocation>
        <location evidence="1">Membrane</location>
        <topology evidence="1">Multi-pass membrane protein</topology>
    </subcellularLocation>
</comment>
<dbReference type="EMBL" id="CAXAMN010024694">
    <property type="protein sequence ID" value="CAK9089109.1"/>
    <property type="molecule type" value="Genomic_DNA"/>
</dbReference>